<dbReference type="InterPro" id="IPR036956">
    <property type="entry name" value="Impact_N_sf"/>
</dbReference>
<evidence type="ECO:0000313" key="9">
    <source>
        <dbReference type="Proteomes" id="UP000235965"/>
    </source>
</evidence>
<dbReference type="InParanoid" id="A0A2J7QAC0"/>
<evidence type="ECO:0000256" key="2">
    <source>
        <dbReference type="ARBA" id="ARBA00007665"/>
    </source>
</evidence>
<dbReference type="GO" id="GO:0005737">
    <property type="term" value="C:cytoplasm"/>
    <property type="evidence" value="ECO:0007669"/>
    <property type="project" value="UniProtKB-SubCell"/>
</dbReference>
<name>A0A2J7QAC0_9NEOP</name>
<keyword evidence="4" id="KW-0678">Repressor</keyword>
<evidence type="ECO:0000256" key="5">
    <source>
        <dbReference type="ARBA" id="ARBA00022845"/>
    </source>
</evidence>
<reference evidence="8 9" key="1">
    <citation type="submission" date="2017-12" db="EMBL/GenBank/DDBJ databases">
        <title>Hemimetabolous genomes reveal molecular basis of termite eusociality.</title>
        <authorList>
            <person name="Harrison M.C."/>
            <person name="Jongepier E."/>
            <person name="Robertson H.M."/>
            <person name="Arning N."/>
            <person name="Bitard-Feildel T."/>
            <person name="Chao H."/>
            <person name="Childers C.P."/>
            <person name="Dinh H."/>
            <person name="Doddapaneni H."/>
            <person name="Dugan S."/>
            <person name="Gowin J."/>
            <person name="Greiner C."/>
            <person name="Han Y."/>
            <person name="Hu H."/>
            <person name="Hughes D.S.T."/>
            <person name="Huylmans A.-K."/>
            <person name="Kemena C."/>
            <person name="Kremer L.P.M."/>
            <person name="Lee S.L."/>
            <person name="Lopez-Ezquerra A."/>
            <person name="Mallet L."/>
            <person name="Monroy-Kuhn J.M."/>
            <person name="Moser A."/>
            <person name="Murali S.C."/>
            <person name="Muzny D.M."/>
            <person name="Otani S."/>
            <person name="Piulachs M.-D."/>
            <person name="Poelchau M."/>
            <person name="Qu J."/>
            <person name="Schaub F."/>
            <person name="Wada-Katsumata A."/>
            <person name="Worley K.C."/>
            <person name="Xie Q."/>
            <person name="Ylla G."/>
            <person name="Poulsen M."/>
            <person name="Gibbs R.A."/>
            <person name="Schal C."/>
            <person name="Richards S."/>
            <person name="Belles X."/>
            <person name="Korb J."/>
            <person name="Bornberg-Bauer E."/>
        </authorList>
    </citation>
    <scope>NUCLEOTIDE SEQUENCE [LARGE SCALE GENOMIC DNA]</scope>
    <source>
        <tissue evidence="8">Whole body</tissue>
    </source>
</reference>
<dbReference type="PANTHER" id="PTHR16301:SF25">
    <property type="entry name" value="PROTEIN IMPACT"/>
    <property type="match status" value="1"/>
</dbReference>
<dbReference type="InterPro" id="IPR016135">
    <property type="entry name" value="UBQ-conjugating_enzyme/RWD"/>
</dbReference>
<dbReference type="SUPFAM" id="SSF54211">
    <property type="entry name" value="Ribosomal protein S5 domain 2-like"/>
    <property type="match status" value="1"/>
</dbReference>
<evidence type="ECO:0000256" key="4">
    <source>
        <dbReference type="ARBA" id="ARBA00022491"/>
    </source>
</evidence>
<dbReference type="Gene3D" id="3.30.230.30">
    <property type="entry name" value="Impact, N-terminal domain"/>
    <property type="match status" value="1"/>
</dbReference>
<dbReference type="Pfam" id="PF01205">
    <property type="entry name" value="Impact_N"/>
    <property type="match status" value="1"/>
</dbReference>
<dbReference type="PROSITE" id="PS50908">
    <property type="entry name" value="RWD"/>
    <property type="match status" value="1"/>
</dbReference>
<dbReference type="InterPro" id="IPR006575">
    <property type="entry name" value="RWD_dom"/>
</dbReference>
<dbReference type="STRING" id="105785.A0A2J7QAC0"/>
<keyword evidence="9" id="KW-1185">Reference proteome</keyword>
<dbReference type="GO" id="GO:0006446">
    <property type="term" value="P:regulation of translational initiation"/>
    <property type="evidence" value="ECO:0007669"/>
    <property type="project" value="TreeGrafter"/>
</dbReference>
<evidence type="ECO:0000313" key="8">
    <source>
        <dbReference type="EMBL" id="PNF25509.1"/>
    </source>
</evidence>
<keyword evidence="6" id="KW-0346">Stress response</keyword>
<keyword evidence="5" id="KW-0810">Translation regulation</keyword>
<feature type="domain" description="RWD" evidence="7">
    <location>
        <begin position="10"/>
        <end position="108"/>
    </location>
</feature>
<dbReference type="GO" id="GO:0140469">
    <property type="term" value="P:GCN2-mediated signaling"/>
    <property type="evidence" value="ECO:0007669"/>
    <property type="project" value="TreeGrafter"/>
</dbReference>
<comment type="subcellular location">
    <subcellularLocation>
        <location evidence="1">Cytoplasm</location>
    </subcellularLocation>
</comment>
<dbReference type="PANTHER" id="PTHR16301">
    <property type="entry name" value="IMPACT-RELATED"/>
    <property type="match status" value="1"/>
</dbReference>
<accession>A0A2J7QAC0</accession>
<evidence type="ECO:0000256" key="1">
    <source>
        <dbReference type="ARBA" id="ARBA00004496"/>
    </source>
</evidence>
<keyword evidence="3" id="KW-0963">Cytoplasm</keyword>
<dbReference type="InterPro" id="IPR023582">
    <property type="entry name" value="Impact"/>
</dbReference>
<organism evidence="8 9">
    <name type="scientific">Cryptotermes secundus</name>
    <dbReference type="NCBI Taxonomy" id="105785"/>
    <lineage>
        <taxon>Eukaryota</taxon>
        <taxon>Metazoa</taxon>
        <taxon>Ecdysozoa</taxon>
        <taxon>Arthropoda</taxon>
        <taxon>Hexapoda</taxon>
        <taxon>Insecta</taxon>
        <taxon>Pterygota</taxon>
        <taxon>Neoptera</taxon>
        <taxon>Polyneoptera</taxon>
        <taxon>Dictyoptera</taxon>
        <taxon>Blattodea</taxon>
        <taxon>Blattoidea</taxon>
        <taxon>Termitoidae</taxon>
        <taxon>Kalotermitidae</taxon>
        <taxon>Cryptotermitinae</taxon>
        <taxon>Cryptotermes</taxon>
    </lineage>
</organism>
<dbReference type="OrthoDB" id="69641at2759"/>
<dbReference type="InterPro" id="IPR020568">
    <property type="entry name" value="Ribosomal_Su5_D2-typ_SF"/>
</dbReference>
<dbReference type="InterPro" id="IPR001498">
    <property type="entry name" value="Impact_N"/>
</dbReference>
<evidence type="ECO:0000256" key="3">
    <source>
        <dbReference type="ARBA" id="ARBA00022490"/>
    </source>
</evidence>
<dbReference type="EMBL" id="NEVH01016331">
    <property type="protein sequence ID" value="PNF25509.1"/>
    <property type="molecule type" value="Genomic_DNA"/>
</dbReference>
<dbReference type="AlphaFoldDB" id="A0A2J7QAC0"/>
<comment type="similarity">
    <text evidence="2">Belongs to the IMPACT family.</text>
</comment>
<dbReference type="Gene3D" id="3.10.110.10">
    <property type="entry name" value="Ubiquitin Conjugating Enzyme"/>
    <property type="match status" value="1"/>
</dbReference>
<dbReference type="CDD" id="cd23821">
    <property type="entry name" value="RWD_IMPACT"/>
    <property type="match status" value="1"/>
</dbReference>
<dbReference type="SUPFAM" id="SSF54495">
    <property type="entry name" value="UBC-like"/>
    <property type="match status" value="1"/>
</dbReference>
<comment type="caution">
    <text evidence="8">The sequence shown here is derived from an EMBL/GenBank/DDBJ whole genome shotgun (WGS) entry which is preliminary data.</text>
</comment>
<dbReference type="Pfam" id="PF05773">
    <property type="entry name" value="RWD"/>
    <property type="match status" value="1"/>
</dbReference>
<dbReference type="SMART" id="SM00591">
    <property type="entry name" value="RWD"/>
    <property type="match status" value="1"/>
</dbReference>
<proteinExistence type="inferred from homology"/>
<gene>
    <name evidence="8" type="ORF">B7P43_G05181</name>
</gene>
<dbReference type="Proteomes" id="UP000235965">
    <property type="component" value="Unassembled WGS sequence"/>
</dbReference>
<evidence type="ECO:0000259" key="7">
    <source>
        <dbReference type="PROSITE" id="PS50908"/>
    </source>
</evidence>
<evidence type="ECO:0000256" key="6">
    <source>
        <dbReference type="ARBA" id="ARBA00023016"/>
    </source>
</evidence>
<sequence>MDDNLCRQVEEIEALCSIYGTEWKTEDEVHHTYSIKIEEGIQSAVLYVTLPVDYPSTSPPEYQLSAPSLGAQEKTIISSLLDQVYLENIGETVIFQWVEKVRELLQHMQVLEAPEEKDENEDEDNEMVSLCSTSHHVVRPTVTHGTIITDRKSIFQGHAAIVTSAEEVSQVLEDLYENKKIAHATHNMYAYRIWKQDTKCFVQDCNDDGETRAGSRLLHLLQILNCQNVMVVVTRWYGGVHLGHDRFRHISNAARQVLDMAGLIQPCNQQKKSRKKETS</sequence>
<protein>
    <recommendedName>
        <fullName evidence="7">RWD domain-containing protein</fullName>
    </recommendedName>
</protein>